<dbReference type="RefSeq" id="WP_207574715.1">
    <property type="nucleotide sequence ID" value="NZ_JAFNME010000007.1"/>
</dbReference>
<dbReference type="Proteomes" id="UP000664731">
    <property type="component" value="Unassembled WGS sequence"/>
</dbReference>
<protein>
    <recommendedName>
        <fullName evidence="2">Protein-L-isoaspartate O-methyltransferase</fullName>
    </recommendedName>
    <alternativeName>
        <fullName evidence="6">Protein L-isoaspartyl methyltransferase</fullName>
    </alternativeName>
</protein>
<dbReference type="InterPro" id="IPR020598">
    <property type="entry name" value="rRNA_Ade_methylase_Trfase_N"/>
</dbReference>
<keyword evidence="4" id="KW-0808">Transferase</keyword>
<dbReference type="SMART" id="SM00650">
    <property type="entry name" value="rADc"/>
    <property type="match status" value="1"/>
</dbReference>
<dbReference type="EMBL" id="JAFNME010000007">
    <property type="protein sequence ID" value="MBO1249171.1"/>
    <property type="molecule type" value="Genomic_DNA"/>
</dbReference>
<dbReference type="GO" id="GO:0000179">
    <property type="term" value="F:rRNA (adenine-N6,N6-)-dimethyltransferase activity"/>
    <property type="evidence" value="ECO:0007669"/>
    <property type="project" value="InterPro"/>
</dbReference>
<evidence type="ECO:0000313" key="8">
    <source>
        <dbReference type="EMBL" id="MBO1249171.1"/>
    </source>
</evidence>
<dbReference type="GO" id="GO:0004719">
    <property type="term" value="F:protein-L-isoaspartate (D-aspartate) O-methyltransferase activity"/>
    <property type="evidence" value="ECO:0007669"/>
    <property type="project" value="InterPro"/>
</dbReference>
<evidence type="ECO:0000256" key="5">
    <source>
        <dbReference type="ARBA" id="ARBA00022691"/>
    </source>
</evidence>
<dbReference type="InterPro" id="IPR029063">
    <property type="entry name" value="SAM-dependent_MTases_sf"/>
</dbReference>
<reference evidence="8" key="1">
    <citation type="submission" date="2021-03" db="EMBL/GenBank/DDBJ databases">
        <title>Comamonas denitrificans.</title>
        <authorList>
            <person name="Finster K."/>
        </authorList>
    </citation>
    <scope>NUCLEOTIDE SEQUENCE</scope>
    <source>
        <strain evidence="8">MM2021_4</strain>
    </source>
</reference>
<evidence type="ECO:0000256" key="4">
    <source>
        <dbReference type="ARBA" id="ARBA00022679"/>
    </source>
</evidence>
<dbReference type="CDD" id="cd02440">
    <property type="entry name" value="AdoMet_MTases"/>
    <property type="match status" value="1"/>
</dbReference>
<name>A0A939GXK0_9BURK</name>
<accession>A0A939GXK0</accession>
<dbReference type="Pfam" id="PF01135">
    <property type="entry name" value="PCMT"/>
    <property type="match status" value="1"/>
</dbReference>
<evidence type="ECO:0000313" key="9">
    <source>
        <dbReference type="Proteomes" id="UP000664731"/>
    </source>
</evidence>
<evidence type="ECO:0000259" key="7">
    <source>
        <dbReference type="SMART" id="SM00650"/>
    </source>
</evidence>
<evidence type="ECO:0000256" key="2">
    <source>
        <dbReference type="ARBA" id="ARBA00013346"/>
    </source>
</evidence>
<dbReference type="SUPFAM" id="SSF53335">
    <property type="entry name" value="S-adenosyl-L-methionine-dependent methyltransferases"/>
    <property type="match status" value="1"/>
</dbReference>
<feature type="domain" description="Ribosomal RNA adenine methylase transferase N-terminal" evidence="7">
    <location>
        <begin position="85"/>
        <end position="206"/>
    </location>
</feature>
<dbReference type="Gene3D" id="3.40.50.150">
    <property type="entry name" value="Vaccinia Virus protein VP39"/>
    <property type="match status" value="1"/>
</dbReference>
<comment type="similarity">
    <text evidence="1">Belongs to the methyltransferase superfamily. L-isoaspartyl/D-aspartyl protein methyltransferase family.</text>
</comment>
<proteinExistence type="inferred from homology"/>
<keyword evidence="3" id="KW-0489">Methyltransferase</keyword>
<sequence length="236" mass="26099">MSLPLNSLVDATQDTLAHTRYNMVEQQIRPWNVSDNTVLEVLHSLRREDFVPPAHYQKAFMDIEIPLRDDAFAIERGHCMLAPKIDARMANDLQLQPHERVLEIGTGSGYMAALLSRLCQDVTTLEIDPELAETARENLATAECHNVTVRVADGSQDSLSDGPFDAIVLSGSVAQIPEKLLAHLKDGGRLIAIVGDLPMMRVTIVRKQGGQLTTTTPWDTVAPRLQGFADKSKFVF</sequence>
<evidence type="ECO:0000256" key="1">
    <source>
        <dbReference type="ARBA" id="ARBA00005369"/>
    </source>
</evidence>
<dbReference type="InterPro" id="IPR000682">
    <property type="entry name" value="PCMT"/>
</dbReference>
<keyword evidence="5" id="KW-0949">S-adenosyl-L-methionine</keyword>
<dbReference type="PANTHER" id="PTHR11579">
    <property type="entry name" value="PROTEIN-L-ISOASPARTATE O-METHYLTRANSFERASE"/>
    <property type="match status" value="1"/>
</dbReference>
<dbReference type="AlphaFoldDB" id="A0A939GXK0"/>
<comment type="caution">
    <text evidence="8">The sequence shown here is derived from an EMBL/GenBank/DDBJ whole genome shotgun (WGS) entry which is preliminary data.</text>
</comment>
<gene>
    <name evidence="8" type="ORF">J1777_04860</name>
</gene>
<organism evidence="8 9">
    <name type="scientific">Comamonas denitrificans</name>
    <dbReference type="NCBI Taxonomy" id="117506"/>
    <lineage>
        <taxon>Bacteria</taxon>
        <taxon>Pseudomonadati</taxon>
        <taxon>Pseudomonadota</taxon>
        <taxon>Betaproteobacteria</taxon>
        <taxon>Burkholderiales</taxon>
        <taxon>Comamonadaceae</taxon>
        <taxon>Comamonas</taxon>
    </lineage>
</organism>
<evidence type="ECO:0000256" key="6">
    <source>
        <dbReference type="ARBA" id="ARBA00030757"/>
    </source>
</evidence>
<dbReference type="PANTHER" id="PTHR11579:SF18">
    <property type="entry name" value="PROTEIN-L-ISOASPARTATE O-METHYLTRANSFERASE"/>
    <property type="match status" value="1"/>
</dbReference>
<keyword evidence="9" id="KW-1185">Reference proteome</keyword>
<evidence type="ECO:0000256" key="3">
    <source>
        <dbReference type="ARBA" id="ARBA00022603"/>
    </source>
</evidence>
<dbReference type="GO" id="GO:0005737">
    <property type="term" value="C:cytoplasm"/>
    <property type="evidence" value="ECO:0007669"/>
    <property type="project" value="TreeGrafter"/>
</dbReference>